<evidence type="ECO:0000313" key="3">
    <source>
        <dbReference type="Proteomes" id="UP000070319"/>
    </source>
</evidence>
<gene>
    <name evidence="2" type="ORF">HMPREF2531_03725</name>
</gene>
<name>A0A139L1C7_9BACE</name>
<dbReference type="RefSeq" id="WP_156482084.1">
    <property type="nucleotide sequence ID" value="NZ_KQ968725.1"/>
</dbReference>
<evidence type="ECO:0000256" key="1">
    <source>
        <dbReference type="SAM" id="MobiDB-lite"/>
    </source>
</evidence>
<organism evidence="2">
    <name type="scientific">Bacteroides intestinalis</name>
    <dbReference type="NCBI Taxonomy" id="329854"/>
    <lineage>
        <taxon>Bacteria</taxon>
        <taxon>Pseudomonadati</taxon>
        <taxon>Bacteroidota</taxon>
        <taxon>Bacteroidia</taxon>
        <taxon>Bacteroidales</taxon>
        <taxon>Bacteroidaceae</taxon>
        <taxon>Bacteroides</taxon>
    </lineage>
</organism>
<feature type="compositionally biased region" description="Polar residues" evidence="1">
    <location>
        <begin position="24"/>
        <end position="37"/>
    </location>
</feature>
<dbReference type="PATRIC" id="fig|329854.7.peg.3788"/>
<sequence>MKKNENYMVKPLNEKEQRNVSGGLAQNGNRPIINPNTGLPDVSKELDSLKDFTKWY</sequence>
<reference evidence="2 3" key="1">
    <citation type="submission" date="2016-02" db="EMBL/GenBank/DDBJ databases">
        <authorList>
            <person name="Wen L."/>
            <person name="He K."/>
            <person name="Yang H."/>
        </authorList>
    </citation>
    <scope>NUCLEOTIDE SEQUENCE [LARGE SCALE GENOMIC DNA]</scope>
    <source>
        <strain evidence="2 3">KLE1704</strain>
    </source>
</reference>
<protein>
    <submittedName>
        <fullName evidence="2">Uncharacterized protein</fullName>
    </submittedName>
</protein>
<dbReference type="AlphaFoldDB" id="A0A139L1C7"/>
<dbReference type="EMBL" id="LTDF01000138">
    <property type="protein sequence ID" value="KXT45226.1"/>
    <property type="molecule type" value="Genomic_DNA"/>
</dbReference>
<evidence type="ECO:0000313" key="2">
    <source>
        <dbReference type="EMBL" id="KXT45226.1"/>
    </source>
</evidence>
<dbReference type="Proteomes" id="UP000070319">
    <property type="component" value="Unassembled WGS sequence"/>
</dbReference>
<feature type="region of interest" description="Disordered" evidence="1">
    <location>
        <begin position="1"/>
        <end position="42"/>
    </location>
</feature>
<accession>A0A139L1C7</accession>
<comment type="caution">
    <text evidence="2">The sequence shown here is derived from an EMBL/GenBank/DDBJ whole genome shotgun (WGS) entry which is preliminary data.</text>
</comment>
<proteinExistence type="predicted"/>